<accession>A0ABY5I0P7</accession>
<dbReference type="EMBL" id="CP101620">
    <property type="protein sequence ID" value="UTY38500.1"/>
    <property type="molecule type" value="Genomic_DNA"/>
</dbReference>
<proteinExistence type="predicted"/>
<evidence type="ECO:0008006" key="4">
    <source>
        <dbReference type="Google" id="ProtNLM"/>
    </source>
</evidence>
<evidence type="ECO:0000256" key="1">
    <source>
        <dbReference type="SAM" id="Phobius"/>
    </source>
</evidence>
<protein>
    <recommendedName>
        <fullName evidence="4">ABC transporter permease</fullName>
    </recommendedName>
</protein>
<reference evidence="2" key="1">
    <citation type="submission" date="2022-07" db="EMBL/GenBank/DDBJ databases">
        <title>Faecal culturing of patients with breast cancer.</title>
        <authorList>
            <person name="Teng N.M.Y."/>
            <person name="Kiu R."/>
            <person name="Evans R."/>
            <person name="Baker D.J."/>
            <person name="Zenner C."/>
            <person name="Robinson S.D."/>
            <person name="Hall L.J."/>
        </authorList>
    </citation>
    <scope>NUCLEOTIDE SEQUENCE</scope>
    <source>
        <strain evidence="2">LH1062</strain>
    </source>
</reference>
<keyword evidence="1" id="KW-0472">Membrane</keyword>
<dbReference type="RefSeq" id="WP_290138849.1">
    <property type="nucleotide sequence ID" value="NZ_CP101620.1"/>
</dbReference>
<name>A0ABY5I0P7_9FIRM</name>
<evidence type="ECO:0000313" key="2">
    <source>
        <dbReference type="EMBL" id="UTY38500.1"/>
    </source>
</evidence>
<keyword evidence="3" id="KW-1185">Reference proteome</keyword>
<sequence>MLSLILTYSKNYQSIMGAPLLDILHHEVTIIKNEYQMITPYEQALIERNLIDYEVYNGYIYNVSIGSTNVSLKAYYPHEKETLPTIKEEFFTASFYNKQVEDIYLSYELYHTLLNNFDSLILTNQQHQNIEIQPNKVLNPHFDLSLSIYLPYENFMEYLYATDVDLSQENVQSIYVHIQNLSDIQDIQKRLPEDYEILNENNLMFHINSAKLFDSNYILMIAIVVFIAFVIYKIYRLMREQRNIALFSSLGISYSQLIKMLVYKEGINFLFSFIFSCIMSFLVLFLLDLLSFHTWGYMLLMSAFCLIMIFMIIVISFCILLKLIPLYKLLK</sequence>
<feature type="transmembrane region" description="Helical" evidence="1">
    <location>
        <begin position="267"/>
        <end position="287"/>
    </location>
</feature>
<feature type="transmembrane region" description="Helical" evidence="1">
    <location>
        <begin position="217"/>
        <end position="235"/>
    </location>
</feature>
<dbReference type="Proteomes" id="UP001060112">
    <property type="component" value="Chromosome"/>
</dbReference>
<organism evidence="2 3">
    <name type="scientific">Allocoprobacillus halotolerans</name>
    <dbReference type="NCBI Taxonomy" id="2944914"/>
    <lineage>
        <taxon>Bacteria</taxon>
        <taxon>Bacillati</taxon>
        <taxon>Bacillota</taxon>
        <taxon>Erysipelotrichia</taxon>
        <taxon>Erysipelotrichales</taxon>
        <taxon>Erysipelotrichaceae</taxon>
        <taxon>Allocoprobacillus</taxon>
    </lineage>
</organism>
<keyword evidence="1" id="KW-0812">Transmembrane</keyword>
<gene>
    <name evidence="2" type="ORF">NMU03_12695</name>
</gene>
<feature type="transmembrane region" description="Helical" evidence="1">
    <location>
        <begin position="299"/>
        <end position="321"/>
    </location>
</feature>
<evidence type="ECO:0000313" key="3">
    <source>
        <dbReference type="Proteomes" id="UP001060112"/>
    </source>
</evidence>
<keyword evidence="1" id="KW-1133">Transmembrane helix</keyword>